<comment type="catalytic activity">
    <reaction evidence="6 10">
        <text>aldehydo-D-ribose 5-phosphate + D-glyceraldehyde 3-phosphate + L-glutamine = pyridoxal 5'-phosphate + L-glutamate + phosphate + 3 H2O + H(+)</text>
        <dbReference type="Rhea" id="RHEA:31507"/>
        <dbReference type="ChEBI" id="CHEBI:15377"/>
        <dbReference type="ChEBI" id="CHEBI:15378"/>
        <dbReference type="ChEBI" id="CHEBI:29985"/>
        <dbReference type="ChEBI" id="CHEBI:43474"/>
        <dbReference type="ChEBI" id="CHEBI:58273"/>
        <dbReference type="ChEBI" id="CHEBI:58359"/>
        <dbReference type="ChEBI" id="CHEBI:59776"/>
        <dbReference type="ChEBI" id="CHEBI:597326"/>
        <dbReference type="EC" id="4.3.3.6"/>
    </reaction>
</comment>
<dbReference type="Proteomes" id="UP000005632">
    <property type="component" value="Chromosome"/>
</dbReference>
<dbReference type="HOGENOM" id="CLU_069674_2_0_12"/>
<dbReference type="AlphaFoldDB" id="G8QYY7"/>
<dbReference type="GO" id="GO:0005829">
    <property type="term" value="C:cytosol"/>
    <property type="evidence" value="ECO:0007669"/>
    <property type="project" value="TreeGrafter"/>
</dbReference>
<keyword evidence="5 10" id="KW-0456">Lyase</keyword>
<dbReference type="Pfam" id="PF01174">
    <property type="entry name" value="SNO"/>
    <property type="match status" value="1"/>
</dbReference>
<evidence type="ECO:0000256" key="11">
    <source>
        <dbReference type="PIRSR" id="PIRSR005639-1"/>
    </source>
</evidence>
<dbReference type="PANTHER" id="PTHR31559">
    <property type="entry name" value="PYRIDOXAL 5'-PHOSPHATE SYNTHASE SUBUNIT SNO"/>
    <property type="match status" value="1"/>
</dbReference>
<keyword evidence="14" id="KW-1185">Reference proteome</keyword>
<feature type="binding site" evidence="10 12">
    <location>
        <begin position="133"/>
        <end position="134"/>
    </location>
    <ligand>
        <name>L-glutamine</name>
        <dbReference type="ChEBI" id="CHEBI:58359"/>
    </ligand>
</feature>
<comment type="pathway">
    <text evidence="10">Cofactor biosynthesis; pyridoxal 5'-phosphate biosynthesis.</text>
</comment>
<feature type="active site" description="Nucleophile" evidence="10 11">
    <location>
        <position position="79"/>
    </location>
</feature>
<accession>G8QYY7</accession>
<dbReference type="OrthoDB" id="9810320at2"/>
<dbReference type="EC" id="3.5.1.2" evidence="10"/>
<feature type="binding site" evidence="10 12">
    <location>
        <position position="106"/>
    </location>
    <ligand>
        <name>L-glutamine</name>
        <dbReference type="ChEBI" id="CHEBI:58359"/>
    </ligand>
</feature>
<dbReference type="CDD" id="cd01749">
    <property type="entry name" value="GATase1_PB"/>
    <property type="match status" value="1"/>
</dbReference>
<dbReference type="EMBL" id="CP003155">
    <property type="protein sequence ID" value="AEV30846.1"/>
    <property type="molecule type" value="Genomic_DNA"/>
</dbReference>
<dbReference type="STRING" id="158190.SpiGrapes_3099"/>
<evidence type="ECO:0000313" key="14">
    <source>
        <dbReference type="Proteomes" id="UP000005632"/>
    </source>
</evidence>
<dbReference type="PROSITE" id="PS51273">
    <property type="entry name" value="GATASE_TYPE_1"/>
    <property type="match status" value="1"/>
</dbReference>
<dbReference type="FunFam" id="3.40.50.880:FF:000010">
    <property type="entry name" value="uncharacterized protein LOC100176842 isoform X2"/>
    <property type="match status" value="1"/>
</dbReference>
<dbReference type="EC" id="4.3.3.6" evidence="10"/>
<keyword evidence="3 10" id="KW-0663">Pyridoxal phosphate</keyword>
<dbReference type="PIRSF" id="PIRSF005639">
    <property type="entry name" value="Glut_amidoT_SNO"/>
    <property type="match status" value="1"/>
</dbReference>
<evidence type="ECO:0000256" key="5">
    <source>
        <dbReference type="ARBA" id="ARBA00023239"/>
    </source>
</evidence>
<protein>
    <recommendedName>
        <fullName evidence="10">Pyridoxal 5'-phosphate synthase subunit PdxT</fullName>
        <ecNumber evidence="10">4.3.3.6</ecNumber>
    </recommendedName>
    <alternativeName>
        <fullName evidence="10">Pdx2</fullName>
    </alternativeName>
    <alternativeName>
        <fullName evidence="10">Pyridoxal 5'-phosphate synthase glutaminase subunit</fullName>
        <ecNumber evidence="10">3.5.1.2</ecNumber>
    </alternativeName>
</protein>
<evidence type="ECO:0000256" key="6">
    <source>
        <dbReference type="ARBA" id="ARBA00047992"/>
    </source>
</evidence>
<reference evidence="13 14" key="1">
    <citation type="submission" date="2011-11" db="EMBL/GenBank/DDBJ databases">
        <title>Complete sequence of Spirochaeta sp. grapes.</title>
        <authorList>
            <consortium name="US DOE Joint Genome Institute"/>
            <person name="Lucas S."/>
            <person name="Han J."/>
            <person name="Lapidus A."/>
            <person name="Cheng J.-F."/>
            <person name="Goodwin L."/>
            <person name="Pitluck S."/>
            <person name="Peters L."/>
            <person name="Ovchinnikova G."/>
            <person name="Munk A.C."/>
            <person name="Detter J.C."/>
            <person name="Han C."/>
            <person name="Tapia R."/>
            <person name="Land M."/>
            <person name="Hauser L."/>
            <person name="Kyrpides N."/>
            <person name="Ivanova N."/>
            <person name="Pagani I."/>
            <person name="Ritalahtilisa K."/>
            <person name="Loeffler F."/>
            <person name="Woyke T."/>
        </authorList>
    </citation>
    <scope>NUCLEOTIDE SEQUENCE [LARGE SCALE GENOMIC DNA]</scope>
    <source>
        <strain evidence="14">ATCC BAA-1885 / DSM 22778 / Grapes</strain>
    </source>
</reference>
<dbReference type="PROSITE" id="PS51130">
    <property type="entry name" value="PDXT_SNO_2"/>
    <property type="match status" value="1"/>
</dbReference>
<keyword evidence="2 10" id="KW-0378">Hydrolase</keyword>
<comment type="function">
    <text evidence="8 10">Catalyzes the hydrolysis of glutamine to glutamate and ammonia as part of the biosynthesis of pyridoxal 5'-phosphate. The resulting ammonia molecule is channeled to the active site of PdxS.</text>
</comment>
<evidence type="ECO:0000256" key="2">
    <source>
        <dbReference type="ARBA" id="ARBA00022801"/>
    </source>
</evidence>
<evidence type="ECO:0000256" key="8">
    <source>
        <dbReference type="ARBA" id="ARBA00054599"/>
    </source>
</evidence>
<dbReference type="SUPFAM" id="SSF52317">
    <property type="entry name" value="Class I glutamine amidotransferase-like"/>
    <property type="match status" value="1"/>
</dbReference>
<evidence type="ECO:0000256" key="3">
    <source>
        <dbReference type="ARBA" id="ARBA00022898"/>
    </source>
</evidence>
<evidence type="ECO:0000256" key="9">
    <source>
        <dbReference type="ARBA" id="ARBA00064749"/>
    </source>
</evidence>
<keyword evidence="4 10" id="KW-0315">Glutamine amidotransferase</keyword>
<comment type="subunit">
    <text evidence="9 10">In the presence of PdxS, forms a dodecamer of heterodimers. Only shows activity in the heterodimer.</text>
</comment>
<dbReference type="GO" id="GO:0004359">
    <property type="term" value="F:glutaminase activity"/>
    <property type="evidence" value="ECO:0007669"/>
    <property type="project" value="UniProtKB-UniRule"/>
</dbReference>
<comment type="similarity">
    <text evidence="1 10">Belongs to the glutaminase PdxT/SNO family.</text>
</comment>
<dbReference type="GO" id="GO:0006543">
    <property type="term" value="P:L-glutamine catabolic process"/>
    <property type="evidence" value="ECO:0007669"/>
    <property type="project" value="UniProtKB-UniRule"/>
</dbReference>
<name>G8QYY7_SPHPG</name>
<dbReference type="GO" id="GO:0036381">
    <property type="term" value="F:pyridoxal 5'-phosphate synthase (glutamine hydrolysing) activity"/>
    <property type="evidence" value="ECO:0007669"/>
    <property type="project" value="UniProtKB-UniRule"/>
</dbReference>
<evidence type="ECO:0000256" key="7">
    <source>
        <dbReference type="ARBA" id="ARBA00049534"/>
    </source>
</evidence>
<sequence>MKIGVLALQGGFAEHVAALGKLGVENFLIRKMSDLDNGIDALILPGGESTVIGKLLHETGLFYPIKHLIDSGLPVFGTCAGMILLSGGIENEDEVYFGSIPIRVKRNAFGRQLGSFQTIGFFADIGEIPMTFIRAPVISKTSEGVIVLATVKGQAVAAEWKNILVTAFHPELTADCRFLSYFLKKLDCHSV</sequence>
<dbReference type="GO" id="GO:0042823">
    <property type="term" value="P:pyridoxal phosphate biosynthetic process"/>
    <property type="evidence" value="ECO:0007669"/>
    <property type="project" value="UniProtKB-UniRule"/>
</dbReference>
<feature type="active site" description="Charge relay system" evidence="10 11">
    <location>
        <position position="169"/>
    </location>
</feature>
<dbReference type="Gene3D" id="3.40.50.880">
    <property type="match status" value="1"/>
</dbReference>
<dbReference type="UniPathway" id="UPA00245"/>
<dbReference type="GO" id="GO:0008614">
    <property type="term" value="P:pyridoxine metabolic process"/>
    <property type="evidence" value="ECO:0007669"/>
    <property type="project" value="TreeGrafter"/>
</dbReference>
<dbReference type="GO" id="GO:1903600">
    <property type="term" value="C:glutaminase complex"/>
    <property type="evidence" value="ECO:0007669"/>
    <property type="project" value="TreeGrafter"/>
</dbReference>
<dbReference type="PANTHER" id="PTHR31559:SF0">
    <property type="entry name" value="PYRIDOXAL 5'-PHOSPHATE SYNTHASE SUBUNIT SNO1-RELATED"/>
    <property type="match status" value="1"/>
</dbReference>
<dbReference type="InterPro" id="IPR029062">
    <property type="entry name" value="Class_I_gatase-like"/>
</dbReference>
<dbReference type="InterPro" id="IPR021196">
    <property type="entry name" value="PdxT/SNO_CS"/>
</dbReference>
<dbReference type="PROSITE" id="PS01236">
    <property type="entry name" value="PDXT_SNO_1"/>
    <property type="match status" value="1"/>
</dbReference>
<gene>
    <name evidence="10" type="primary">pdxT</name>
    <name evidence="13" type="ordered locus">SpiGrapes_3099</name>
</gene>
<dbReference type="RefSeq" id="WP_014271685.1">
    <property type="nucleotide sequence ID" value="NC_016633.1"/>
</dbReference>
<dbReference type="NCBIfam" id="TIGR03800">
    <property type="entry name" value="PLP_synth_Pdx2"/>
    <property type="match status" value="1"/>
</dbReference>
<feature type="binding site" evidence="10 12">
    <location>
        <begin position="47"/>
        <end position="49"/>
    </location>
    <ligand>
        <name>L-glutamine</name>
        <dbReference type="ChEBI" id="CHEBI:58359"/>
    </ligand>
</feature>
<proteinExistence type="inferred from homology"/>
<organism evidence="13 14">
    <name type="scientific">Sphaerochaeta pleomorpha (strain ATCC BAA-1885 / DSM 22778 / Grapes)</name>
    <dbReference type="NCBI Taxonomy" id="158190"/>
    <lineage>
        <taxon>Bacteria</taxon>
        <taxon>Pseudomonadati</taxon>
        <taxon>Spirochaetota</taxon>
        <taxon>Spirochaetia</taxon>
        <taxon>Spirochaetales</taxon>
        <taxon>Sphaerochaetaceae</taxon>
        <taxon>Sphaerochaeta</taxon>
    </lineage>
</organism>
<dbReference type="KEGG" id="sgp:SpiGrapes_3099"/>
<evidence type="ECO:0000313" key="13">
    <source>
        <dbReference type="EMBL" id="AEV30846.1"/>
    </source>
</evidence>
<comment type="catalytic activity">
    <reaction evidence="7 10">
        <text>L-glutamine + H2O = L-glutamate + NH4(+)</text>
        <dbReference type="Rhea" id="RHEA:15889"/>
        <dbReference type="ChEBI" id="CHEBI:15377"/>
        <dbReference type="ChEBI" id="CHEBI:28938"/>
        <dbReference type="ChEBI" id="CHEBI:29985"/>
        <dbReference type="ChEBI" id="CHEBI:58359"/>
        <dbReference type="EC" id="3.5.1.2"/>
    </reaction>
</comment>
<evidence type="ECO:0000256" key="10">
    <source>
        <dbReference type="HAMAP-Rule" id="MF_01615"/>
    </source>
</evidence>
<evidence type="ECO:0000256" key="1">
    <source>
        <dbReference type="ARBA" id="ARBA00008345"/>
    </source>
</evidence>
<dbReference type="HAMAP" id="MF_01615">
    <property type="entry name" value="PdxT"/>
    <property type="match status" value="1"/>
</dbReference>
<feature type="active site" description="Charge relay system" evidence="10 11">
    <location>
        <position position="171"/>
    </location>
</feature>
<dbReference type="eggNOG" id="COG0311">
    <property type="taxonomic scope" value="Bacteria"/>
</dbReference>
<evidence type="ECO:0000256" key="4">
    <source>
        <dbReference type="ARBA" id="ARBA00022962"/>
    </source>
</evidence>
<evidence type="ECO:0000256" key="12">
    <source>
        <dbReference type="PIRSR" id="PIRSR005639-2"/>
    </source>
</evidence>
<dbReference type="InterPro" id="IPR002161">
    <property type="entry name" value="PdxT/SNO"/>
</dbReference>